<dbReference type="InterPro" id="IPR035069">
    <property type="entry name" value="TTHA1013/TTHA0281-like"/>
</dbReference>
<dbReference type="AlphaFoldDB" id="A0A7W7RHL6"/>
<sequence>MQTRTLTVAITREDDRYVAQCLEADVSSFGDTRGEAITMVTEALELWFEDAPVEERIKV</sequence>
<keyword evidence="2" id="KW-1185">Reference proteome</keyword>
<dbReference type="EMBL" id="JACHJT010000001">
    <property type="protein sequence ID" value="MBB4931763.1"/>
    <property type="molecule type" value="Genomic_DNA"/>
</dbReference>
<accession>A0A7W7RHL6</accession>
<name>A0A7W7RHL6_9ACTN</name>
<dbReference type="SUPFAM" id="SSF143100">
    <property type="entry name" value="TTHA1013/TTHA0281-like"/>
    <property type="match status" value="1"/>
</dbReference>
<organism evidence="1 2">
    <name type="scientific">Lipingzhangella halophila</name>
    <dbReference type="NCBI Taxonomy" id="1783352"/>
    <lineage>
        <taxon>Bacteria</taxon>
        <taxon>Bacillati</taxon>
        <taxon>Actinomycetota</taxon>
        <taxon>Actinomycetes</taxon>
        <taxon>Streptosporangiales</taxon>
        <taxon>Nocardiopsidaceae</taxon>
        <taxon>Lipingzhangella</taxon>
    </lineage>
</organism>
<gene>
    <name evidence="1" type="ORF">F4561_002583</name>
</gene>
<proteinExistence type="predicted"/>
<dbReference type="Proteomes" id="UP000523007">
    <property type="component" value="Unassembled WGS sequence"/>
</dbReference>
<dbReference type="Gene3D" id="3.30.160.250">
    <property type="match status" value="1"/>
</dbReference>
<reference evidence="1 2" key="1">
    <citation type="submission" date="2020-08" db="EMBL/GenBank/DDBJ databases">
        <title>Sequencing the genomes of 1000 actinobacteria strains.</title>
        <authorList>
            <person name="Klenk H.-P."/>
        </authorList>
    </citation>
    <scope>NUCLEOTIDE SEQUENCE [LARGE SCALE GENOMIC DNA]</scope>
    <source>
        <strain evidence="1 2">DSM 102030</strain>
    </source>
</reference>
<comment type="caution">
    <text evidence="1">The sequence shown here is derived from an EMBL/GenBank/DDBJ whole genome shotgun (WGS) entry which is preliminary data.</text>
</comment>
<evidence type="ECO:0000313" key="2">
    <source>
        <dbReference type="Proteomes" id="UP000523007"/>
    </source>
</evidence>
<dbReference type="RefSeq" id="WP_184578437.1">
    <property type="nucleotide sequence ID" value="NZ_JACHJT010000001.1"/>
</dbReference>
<evidence type="ECO:0000313" key="1">
    <source>
        <dbReference type="EMBL" id="MBB4931763.1"/>
    </source>
</evidence>
<protein>
    <submittedName>
        <fullName evidence="1">Putative RNase H-like HicB family nuclease</fullName>
    </submittedName>
</protein>